<dbReference type="PROSITE" id="PS50914">
    <property type="entry name" value="BON"/>
    <property type="match status" value="1"/>
</dbReference>
<proteinExistence type="predicted"/>
<evidence type="ECO:0000313" key="3">
    <source>
        <dbReference type="Proteomes" id="UP000029413"/>
    </source>
</evidence>
<keyword evidence="3" id="KW-1185">Reference proteome</keyword>
<name>A0AAN0RYP2_9BURK</name>
<evidence type="ECO:0000259" key="1">
    <source>
        <dbReference type="PROSITE" id="PS50914"/>
    </source>
</evidence>
<gene>
    <name evidence="2" type="ORF">DM39_4067</name>
</gene>
<protein>
    <submittedName>
        <fullName evidence="2">BON domain protein</fullName>
    </submittedName>
</protein>
<accession>A0AAN0RYP2</accession>
<dbReference type="Pfam" id="PF04972">
    <property type="entry name" value="BON"/>
    <property type="match status" value="1"/>
</dbReference>
<dbReference type="InterPro" id="IPR007055">
    <property type="entry name" value="BON_dom"/>
</dbReference>
<organism evidence="2 3">
    <name type="scientific">Burkholderia cenocepacia</name>
    <dbReference type="NCBI Taxonomy" id="95486"/>
    <lineage>
        <taxon>Bacteria</taxon>
        <taxon>Pseudomonadati</taxon>
        <taxon>Pseudomonadota</taxon>
        <taxon>Betaproteobacteria</taxon>
        <taxon>Burkholderiales</taxon>
        <taxon>Burkholderiaceae</taxon>
        <taxon>Burkholderia</taxon>
        <taxon>Burkholderia cepacia complex</taxon>
    </lineage>
</organism>
<dbReference type="Gene3D" id="3.30.1340.30">
    <property type="match status" value="1"/>
</dbReference>
<feature type="domain" description="BON" evidence="1">
    <location>
        <begin position="47"/>
        <end position="114"/>
    </location>
</feature>
<dbReference type="Proteomes" id="UP000029413">
    <property type="component" value="Chromosome 2"/>
</dbReference>
<sequence length="117" mass="12834">MNKKVNRTLDVLAIAVFLVGTSIAIPVVGIAQETHSVPITKKEQRRADRQLSKDVRRALEARHIDTANMLITAQRGVITLHGTVPEPGQIEKASEVTKAFPGVQSVKIYLTPYINGH</sequence>
<dbReference type="EMBL" id="CP007784">
    <property type="protein sequence ID" value="AIO35799.1"/>
    <property type="molecule type" value="Genomic_DNA"/>
</dbReference>
<evidence type="ECO:0000313" key="2">
    <source>
        <dbReference type="EMBL" id="AIO35799.1"/>
    </source>
</evidence>
<dbReference type="AlphaFoldDB" id="A0AAN0RYP2"/>
<reference evidence="2 3" key="1">
    <citation type="submission" date="2014-05" db="EMBL/GenBank/DDBJ databases">
        <authorList>
            <person name="Bishop-Lilly K.A."/>
            <person name="Broomall S.M."/>
            <person name="Chain P.S."/>
            <person name="Chertkov O."/>
            <person name="Coyne S.R."/>
            <person name="Daligault H.E."/>
            <person name="Davenport K.W."/>
            <person name="Erkkila T."/>
            <person name="Frey K.G."/>
            <person name="Gibbons H.S."/>
            <person name="Gu W."/>
            <person name="Jaissle J."/>
            <person name="Johnson S.L."/>
            <person name="Koroleva G.I."/>
            <person name="Ladner J.T."/>
            <person name="Lo C.-C."/>
            <person name="Minogue T.D."/>
            <person name="Munk C."/>
            <person name="Palacios G.F."/>
            <person name="Redden C.L."/>
            <person name="Rosenzweig C.N."/>
            <person name="Scholz M.B."/>
            <person name="Teshima H."/>
            <person name="Xu Y."/>
        </authorList>
    </citation>
    <scope>NUCLEOTIDE SEQUENCE [LARGE SCALE GENOMIC DNA]</scope>
    <source>
        <strain evidence="2 3">DDS 22E-1</strain>
    </source>
</reference>
<dbReference type="KEGG" id="bcen:DM39_4067"/>